<dbReference type="PATRIC" id="fig|1349767.4.peg.3604"/>
<dbReference type="InterPro" id="IPR000838">
    <property type="entry name" value="RNA_pol_sigma70_ECF_CS"/>
</dbReference>
<evidence type="ECO:0000259" key="7">
    <source>
        <dbReference type="Pfam" id="PF04542"/>
    </source>
</evidence>
<keyword evidence="10" id="KW-1185">Reference proteome</keyword>
<dbReference type="AlphaFoldDB" id="W0V5E3"/>
<evidence type="ECO:0000313" key="9">
    <source>
        <dbReference type="EMBL" id="CDG82467.1"/>
    </source>
</evidence>
<accession>W0V5E3</accession>
<reference evidence="9 10" key="1">
    <citation type="journal article" date="2015" name="Genome Announc.">
        <title>Genome Sequence of Mushroom Soft-Rot Pathogen Janthinobacterium agaricidamnosum.</title>
        <authorList>
            <person name="Graupner K."/>
            <person name="Lackner G."/>
            <person name="Hertweck C."/>
        </authorList>
    </citation>
    <scope>NUCLEOTIDE SEQUENCE [LARGE SCALE GENOMIC DNA]</scope>
    <source>
        <strain evidence="10">NBRC 102515 / DSM 9628</strain>
    </source>
</reference>
<dbReference type="InterPro" id="IPR013325">
    <property type="entry name" value="RNA_pol_sigma_r2"/>
</dbReference>
<dbReference type="STRING" id="1349767.GJA_1831"/>
<evidence type="ECO:0000256" key="5">
    <source>
        <dbReference type="ARBA" id="ARBA00023163"/>
    </source>
</evidence>
<evidence type="ECO:0000256" key="4">
    <source>
        <dbReference type="ARBA" id="ARBA00023125"/>
    </source>
</evidence>
<dbReference type="GO" id="GO:0006352">
    <property type="term" value="P:DNA-templated transcription initiation"/>
    <property type="evidence" value="ECO:0007669"/>
    <property type="project" value="InterPro"/>
</dbReference>
<dbReference type="InterPro" id="IPR007627">
    <property type="entry name" value="RNA_pol_sigma70_r2"/>
</dbReference>
<dbReference type="Pfam" id="PF08281">
    <property type="entry name" value="Sigma70_r4_2"/>
    <property type="match status" value="1"/>
</dbReference>
<evidence type="ECO:0000256" key="6">
    <source>
        <dbReference type="RuleBase" id="RU000716"/>
    </source>
</evidence>
<feature type="domain" description="RNA polymerase sigma-70 region 2" evidence="7">
    <location>
        <begin position="2"/>
        <end position="63"/>
    </location>
</feature>
<evidence type="ECO:0000313" key="10">
    <source>
        <dbReference type="Proteomes" id="UP000027604"/>
    </source>
</evidence>
<sequence>MLPRLWRFSLRLSRNIADAEDLVQRTCVRALERRAQWHSGTSLISWLYCIAHSVWLNEIRARRLRQHGQLDFSEDWSEQLVDSKSPDPQSLIFFRQVIQEVERLPEAQRTVMLLVAVEGLTYQETAEVLQIPVGTVMSRLARARQSIGEHFTLMDGTQAAAKGTIR</sequence>
<protein>
    <recommendedName>
        <fullName evidence="6">RNA polymerase sigma factor</fullName>
    </recommendedName>
</protein>
<keyword evidence="3 6" id="KW-0731">Sigma factor</keyword>
<dbReference type="Pfam" id="PF04542">
    <property type="entry name" value="Sigma70_r2"/>
    <property type="match status" value="1"/>
</dbReference>
<dbReference type="eggNOG" id="COG1595">
    <property type="taxonomic scope" value="Bacteria"/>
</dbReference>
<keyword evidence="5 6" id="KW-0804">Transcription</keyword>
<proteinExistence type="inferred from homology"/>
<feature type="domain" description="RNA polymerase sigma factor 70 region 4 type 2" evidence="8">
    <location>
        <begin position="95"/>
        <end position="146"/>
    </location>
</feature>
<dbReference type="EMBL" id="HG322949">
    <property type="protein sequence ID" value="CDG82467.1"/>
    <property type="molecule type" value="Genomic_DNA"/>
</dbReference>
<dbReference type="Gene3D" id="1.10.1740.10">
    <property type="match status" value="1"/>
</dbReference>
<dbReference type="Proteomes" id="UP000027604">
    <property type="component" value="Chromosome I"/>
</dbReference>
<dbReference type="KEGG" id="jag:GJA_1831"/>
<dbReference type="GO" id="GO:0016987">
    <property type="term" value="F:sigma factor activity"/>
    <property type="evidence" value="ECO:0007669"/>
    <property type="project" value="UniProtKB-KW"/>
</dbReference>
<evidence type="ECO:0000256" key="2">
    <source>
        <dbReference type="ARBA" id="ARBA00023015"/>
    </source>
</evidence>
<dbReference type="InterPro" id="IPR036388">
    <property type="entry name" value="WH-like_DNA-bd_sf"/>
</dbReference>
<evidence type="ECO:0000259" key="8">
    <source>
        <dbReference type="Pfam" id="PF08281"/>
    </source>
</evidence>
<dbReference type="CDD" id="cd06171">
    <property type="entry name" value="Sigma70_r4"/>
    <property type="match status" value="1"/>
</dbReference>
<dbReference type="PANTHER" id="PTHR43133:SF25">
    <property type="entry name" value="RNA POLYMERASE SIGMA FACTOR RFAY-RELATED"/>
    <property type="match status" value="1"/>
</dbReference>
<organism evidence="9 10">
    <name type="scientific">Janthinobacterium agaricidamnosum NBRC 102515 = DSM 9628</name>
    <dbReference type="NCBI Taxonomy" id="1349767"/>
    <lineage>
        <taxon>Bacteria</taxon>
        <taxon>Pseudomonadati</taxon>
        <taxon>Pseudomonadota</taxon>
        <taxon>Betaproteobacteria</taxon>
        <taxon>Burkholderiales</taxon>
        <taxon>Oxalobacteraceae</taxon>
        <taxon>Janthinobacterium</taxon>
    </lineage>
</organism>
<dbReference type="HOGENOM" id="CLU_047691_1_4_4"/>
<keyword evidence="2 6" id="KW-0805">Transcription regulation</keyword>
<evidence type="ECO:0000256" key="3">
    <source>
        <dbReference type="ARBA" id="ARBA00023082"/>
    </source>
</evidence>
<dbReference type="InterPro" id="IPR013324">
    <property type="entry name" value="RNA_pol_sigma_r3/r4-like"/>
</dbReference>
<dbReference type="InterPro" id="IPR014284">
    <property type="entry name" value="RNA_pol_sigma-70_dom"/>
</dbReference>
<dbReference type="PROSITE" id="PS01063">
    <property type="entry name" value="SIGMA70_ECF"/>
    <property type="match status" value="1"/>
</dbReference>
<evidence type="ECO:0000256" key="1">
    <source>
        <dbReference type="ARBA" id="ARBA00010641"/>
    </source>
</evidence>
<dbReference type="PANTHER" id="PTHR43133">
    <property type="entry name" value="RNA POLYMERASE ECF-TYPE SIGMA FACTO"/>
    <property type="match status" value="1"/>
</dbReference>
<comment type="similarity">
    <text evidence="1 6">Belongs to the sigma-70 factor family. ECF subfamily.</text>
</comment>
<dbReference type="SUPFAM" id="SSF88659">
    <property type="entry name" value="Sigma3 and sigma4 domains of RNA polymerase sigma factors"/>
    <property type="match status" value="1"/>
</dbReference>
<dbReference type="GO" id="GO:0003677">
    <property type="term" value="F:DNA binding"/>
    <property type="evidence" value="ECO:0007669"/>
    <property type="project" value="UniProtKB-KW"/>
</dbReference>
<dbReference type="InterPro" id="IPR039425">
    <property type="entry name" value="RNA_pol_sigma-70-like"/>
</dbReference>
<gene>
    <name evidence="9" type="ORF">GJA_1831</name>
</gene>
<name>W0V5E3_9BURK</name>
<dbReference type="SUPFAM" id="SSF88946">
    <property type="entry name" value="Sigma2 domain of RNA polymerase sigma factors"/>
    <property type="match status" value="1"/>
</dbReference>
<dbReference type="Gene3D" id="1.10.10.10">
    <property type="entry name" value="Winged helix-like DNA-binding domain superfamily/Winged helix DNA-binding domain"/>
    <property type="match status" value="1"/>
</dbReference>
<dbReference type="NCBIfam" id="TIGR02937">
    <property type="entry name" value="sigma70-ECF"/>
    <property type="match status" value="1"/>
</dbReference>
<keyword evidence="4 6" id="KW-0238">DNA-binding</keyword>
<dbReference type="InterPro" id="IPR013249">
    <property type="entry name" value="RNA_pol_sigma70_r4_t2"/>
</dbReference>